<dbReference type="Proteomes" id="UP001434337">
    <property type="component" value="Chromosome"/>
</dbReference>
<dbReference type="NCBIfam" id="NF004325">
    <property type="entry name" value="PRK05718.1"/>
    <property type="match status" value="1"/>
</dbReference>
<evidence type="ECO:0000256" key="2">
    <source>
        <dbReference type="ARBA" id="ARBA00004736"/>
    </source>
</evidence>
<organism evidence="9 10">
    <name type="scientific">Propioniciclava soli</name>
    <dbReference type="NCBI Taxonomy" id="2775081"/>
    <lineage>
        <taxon>Bacteria</taxon>
        <taxon>Bacillati</taxon>
        <taxon>Actinomycetota</taxon>
        <taxon>Actinomycetes</taxon>
        <taxon>Propionibacteriales</taxon>
        <taxon>Propionibacteriaceae</taxon>
        <taxon>Propioniciclava</taxon>
    </lineage>
</organism>
<dbReference type="Gene3D" id="3.20.20.70">
    <property type="entry name" value="Aldolase class I"/>
    <property type="match status" value="1"/>
</dbReference>
<keyword evidence="6 9" id="KW-0456">Lyase</keyword>
<accession>A0ABZ3C325</accession>
<gene>
    <name evidence="9" type="primary">eda</name>
    <name evidence="9" type="ORF">PCC79_10070</name>
</gene>
<dbReference type="RefSeq" id="WP_232547650.1">
    <property type="nucleotide sequence ID" value="NZ_CP115965.1"/>
</dbReference>
<comment type="catalytic activity">
    <reaction evidence="1">
        <text>2-dehydro-3-deoxy-6-phospho-D-gluconate = D-glyceraldehyde 3-phosphate + pyruvate</text>
        <dbReference type="Rhea" id="RHEA:17089"/>
        <dbReference type="ChEBI" id="CHEBI:15361"/>
        <dbReference type="ChEBI" id="CHEBI:57569"/>
        <dbReference type="ChEBI" id="CHEBI:59776"/>
        <dbReference type="EC" id="4.1.2.14"/>
    </reaction>
</comment>
<keyword evidence="7" id="KW-0704">Schiff base</keyword>
<evidence type="ECO:0000256" key="6">
    <source>
        <dbReference type="ARBA" id="ARBA00023239"/>
    </source>
</evidence>
<comment type="subunit">
    <text evidence="4">Homotrimer.</text>
</comment>
<dbReference type="PANTHER" id="PTHR30246:SF1">
    <property type="entry name" value="2-DEHYDRO-3-DEOXY-6-PHOSPHOGALACTONATE ALDOLASE-RELATED"/>
    <property type="match status" value="1"/>
</dbReference>
<evidence type="ECO:0000256" key="8">
    <source>
        <dbReference type="ARBA" id="ARBA00023277"/>
    </source>
</evidence>
<keyword evidence="8" id="KW-0119">Carbohydrate metabolism</keyword>
<evidence type="ECO:0000256" key="7">
    <source>
        <dbReference type="ARBA" id="ARBA00023270"/>
    </source>
</evidence>
<dbReference type="InterPro" id="IPR031338">
    <property type="entry name" value="KDPG/KHG_AS_2"/>
</dbReference>
<evidence type="ECO:0000256" key="3">
    <source>
        <dbReference type="ARBA" id="ARBA00006906"/>
    </source>
</evidence>
<dbReference type="NCBIfam" id="TIGR01182">
    <property type="entry name" value="eda"/>
    <property type="match status" value="1"/>
</dbReference>
<dbReference type="GO" id="GO:0008700">
    <property type="term" value="F:(R,S)-4-hydroxy-2-oxoglutarate aldolase activity"/>
    <property type="evidence" value="ECO:0007669"/>
    <property type="project" value="UniProtKB-EC"/>
</dbReference>
<evidence type="ECO:0000256" key="1">
    <source>
        <dbReference type="ARBA" id="ARBA00000654"/>
    </source>
</evidence>
<evidence type="ECO:0000256" key="5">
    <source>
        <dbReference type="ARBA" id="ARBA00013063"/>
    </source>
</evidence>
<dbReference type="EC" id="4.1.2.14" evidence="5"/>
<evidence type="ECO:0000256" key="4">
    <source>
        <dbReference type="ARBA" id="ARBA00011233"/>
    </source>
</evidence>
<dbReference type="InterPro" id="IPR013785">
    <property type="entry name" value="Aldolase_TIM"/>
</dbReference>
<dbReference type="Pfam" id="PF01081">
    <property type="entry name" value="Aldolase"/>
    <property type="match status" value="1"/>
</dbReference>
<dbReference type="PROSITE" id="PS00160">
    <property type="entry name" value="ALDOLASE_KDPG_KHG_2"/>
    <property type="match status" value="1"/>
</dbReference>
<proteinExistence type="inferred from homology"/>
<evidence type="ECO:0000313" key="10">
    <source>
        <dbReference type="Proteomes" id="UP001434337"/>
    </source>
</evidence>
<name>A0ABZ3C325_9ACTN</name>
<sequence length="212" mass="21677">MDARLSPLVEHVLVPVVVMDDAARAPGLAQALVAGGLPVAEVTFRTAAARDAIAAMAQVPGMIVGAGTVRTPEQAEQAVAAGATFIVSAGLSEKVVRRCQELDVPVLPGTATATEIQQATELGLDTVKFFPAETAGGAAAVKALAAPYPDISFVPTGGIGPKNLADYLAVTSIVACGGSWMCPRDAVADGRFDEVERLTAEAVQLVRSIKEA</sequence>
<comment type="similarity">
    <text evidence="3">Belongs to the KHG/KDPG aldolase family.</text>
</comment>
<keyword evidence="10" id="KW-1185">Reference proteome</keyword>
<dbReference type="InterPro" id="IPR000887">
    <property type="entry name" value="Aldlse_KDPG_KHG"/>
</dbReference>
<dbReference type="InterPro" id="IPR031337">
    <property type="entry name" value="KDPG/KHG_AS_1"/>
</dbReference>
<dbReference type="PROSITE" id="PS00159">
    <property type="entry name" value="ALDOLASE_KDPG_KHG_1"/>
    <property type="match status" value="1"/>
</dbReference>
<dbReference type="EMBL" id="CP115965">
    <property type="protein sequence ID" value="WZW97264.1"/>
    <property type="molecule type" value="Genomic_DNA"/>
</dbReference>
<evidence type="ECO:0000313" key="9">
    <source>
        <dbReference type="EMBL" id="WZW97264.1"/>
    </source>
</evidence>
<dbReference type="SUPFAM" id="SSF51569">
    <property type="entry name" value="Aldolase"/>
    <property type="match status" value="1"/>
</dbReference>
<reference evidence="9 10" key="1">
    <citation type="journal article" date="2023" name="Environ Microbiome">
        <title>A coral-associated actinobacterium mitigates coral bleaching under heat stress.</title>
        <authorList>
            <person name="Li J."/>
            <person name="Zou Y."/>
            <person name="Li Q."/>
            <person name="Zhang J."/>
            <person name="Bourne D.G."/>
            <person name="Lyu Y."/>
            <person name="Liu C."/>
            <person name="Zhang S."/>
        </authorList>
    </citation>
    <scope>NUCLEOTIDE SEQUENCE [LARGE SCALE GENOMIC DNA]</scope>
    <source>
        <strain evidence="9 10">SCSIO 13291</strain>
    </source>
</reference>
<comment type="pathway">
    <text evidence="2">Carbohydrate acid metabolism; 2-dehydro-3-deoxy-D-gluconate degradation; D-glyceraldehyde 3-phosphate and pyruvate from 2-dehydro-3-deoxy-D-gluconate: step 2/2.</text>
</comment>
<dbReference type="CDD" id="cd00452">
    <property type="entry name" value="KDPG_aldolase"/>
    <property type="match status" value="1"/>
</dbReference>
<dbReference type="GO" id="GO:0008675">
    <property type="term" value="F:2-dehydro-3-deoxy-phosphogluconate aldolase activity"/>
    <property type="evidence" value="ECO:0007669"/>
    <property type="project" value="UniProtKB-EC"/>
</dbReference>
<dbReference type="PANTHER" id="PTHR30246">
    <property type="entry name" value="2-KETO-3-DEOXY-6-PHOSPHOGLUCONATE ALDOLASE"/>
    <property type="match status" value="1"/>
</dbReference>
<protein>
    <recommendedName>
        <fullName evidence="5">2-dehydro-3-deoxy-phosphogluconate aldolase</fullName>
        <ecNumber evidence="5">4.1.2.14</ecNumber>
    </recommendedName>
</protein>